<name>A0A9X2DP53_9BACI</name>
<dbReference type="Pfam" id="PF01925">
    <property type="entry name" value="TauE"/>
    <property type="match status" value="1"/>
</dbReference>
<keyword evidence="6 8" id="KW-1133">Transmembrane helix</keyword>
<reference evidence="9" key="1">
    <citation type="submission" date="2022-05" db="EMBL/GenBank/DDBJ databases">
        <title>Comparative Genomics of Spacecraft Associated Microbes.</title>
        <authorList>
            <person name="Tran M.T."/>
            <person name="Wright A."/>
            <person name="Seuylemezian A."/>
            <person name="Eisen J."/>
            <person name="Coil D."/>
        </authorList>
    </citation>
    <scope>NUCLEOTIDE SEQUENCE</scope>
    <source>
        <strain evidence="9">214.1.1</strain>
    </source>
</reference>
<proteinExistence type="inferred from homology"/>
<comment type="caution">
    <text evidence="9">The sequence shown here is derived from an EMBL/GenBank/DDBJ whole genome shotgun (WGS) entry which is preliminary data.</text>
</comment>
<feature type="transmembrane region" description="Helical" evidence="8">
    <location>
        <begin position="77"/>
        <end position="96"/>
    </location>
</feature>
<dbReference type="InterPro" id="IPR052017">
    <property type="entry name" value="TSUP"/>
</dbReference>
<evidence type="ECO:0000256" key="8">
    <source>
        <dbReference type="RuleBase" id="RU363041"/>
    </source>
</evidence>
<dbReference type="Proteomes" id="UP001139179">
    <property type="component" value="Unassembled WGS sequence"/>
</dbReference>
<keyword evidence="5 8" id="KW-0812">Transmembrane</keyword>
<evidence type="ECO:0000313" key="9">
    <source>
        <dbReference type="EMBL" id="MCM3713762.1"/>
    </source>
</evidence>
<evidence type="ECO:0000256" key="4">
    <source>
        <dbReference type="ARBA" id="ARBA00022475"/>
    </source>
</evidence>
<comment type="subcellular location">
    <subcellularLocation>
        <location evidence="1 8">Cell membrane</location>
        <topology evidence="1 8">Multi-pass membrane protein</topology>
    </subcellularLocation>
</comment>
<comment type="similarity">
    <text evidence="2 8">Belongs to the 4-toluene sulfonate uptake permease (TSUP) (TC 2.A.102) family.</text>
</comment>
<evidence type="ECO:0000256" key="5">
    <source>
        <dbReference type="ARBA" id="ARBA00022692"/>
    </source>
</evidence>
<evidence type="ECO:0000256" key="3">
    <source>
        <dbReference type="ARBA" id="ARBA00022448"/>
    </source>
</evidence>
<feature type="transmembrane region" description="Helical" evidence="8">
    <location>
        <begin position="103"/>
        <end position="120"/>
    </location>
</feature>
<dbReference type="EMBL" id="JAMBOL010000003">
    <property type="protein sequence ID" value="MCM3713762.1"/>
    <property type="molecule type" value="Genomic_DNA"/>
</dbReference>
<feature type="transmembrane region" description="Helical" evidence="8">
    <location>
        <begin position="204"/>
        <end position="223"/>
    </location>
</feature>
<feature type="transmembrane region" description="Helical" evidence="8">
    <location>
        <begin position="6"/>
        <end position="35"/>
    </location>
</feature>
<evidence type="ECO:0000256" key="2">
    <source>
        <dbReference type="ARBA" id="ARBA00009142"/>
    </source>
</evidence>
<evidence type="ECO:0000256" key="7">
    <source>
        <dbReference type="ARBA" id="ARBA00023136"/>
    </source>
</evidence>
<dbReference type="PANTHER" id="PTHR30269:SF23">
    <property type="entry name" value="MEMBRANE TRANSPORTER PROTEIN YDHB-RELATED"/>
    <property type="match status" value="1"/>
</dbReference>
<feature type="transmembrane region" description="Helical" evidence="8">
    <location>
        <begin position="230"/>
        <end position="248"/>
    </location>
</feature>
<dbReference type="AlphaFoldDB" id="A0A9X2DP53"/>
<feature type="transmembrane region" description="Helical" evidence="8">
    <location>
        <begin position="135"/>
        <end position="164"/>
    </location>
</feature>
<protein>
    <recommendedName>
        <fullName evidence="8">Probable membrane transporter protein</fullName>
    </recommendedName>
</protein>
<evidence type="ECO:0000313" key="10">
    <source>
        <dbReference type="Proteomes" id="UP001139179"/>
    </source>
</evidence>
<organism evidence="9 10">
    <name type="scientific">Halalkalibacter oceani</name>
    <dbReference type="NCBI Taxonomy" id="1653776"/>
    <lineage>
        <taxon>Bacteria</taxon>
        <taxon>Bacillati</taxon>
        <taxon>Bacillota</taxon>
        <taxon>Bacilli</taxon>
        <taxon>Bacillales</taxon>
        <taxon>Bacillaceae</taxon>
        <taxon>Halalkalibacter</taxon>
    </lineage>
</organism>
<dbReference type="RefSeq" id="WP_251222555.1">
    <property type="nucleotide sequence ID" value="NZ_JAMBOL010000003.1"/>
</dbReference>
<keyword evidence="3" id="KW-0813">Transport</keyword>
<evidence type="ECO:0000256" key="1">
    <source>
        <dbReference type="ARBA" id="ARBA00004651"/>
    </source>
</evidence>
<accession>A0A9X2DP53</accession>
<sequence>MLELSWFQIVLVGICAIFIGIAKTGLPALTILVVATMASIFPARDSIGISLPMLITADLIAVAYYRHTVHWKTLLRMLPWVLGGLAAGYVLLFFVTVSRPIEIILGLIIISMVSLQIYRAKAGAKWLTNIPQSKLFIGVMGTLAGFTTMIGNAAGPVMAIFLLALALPKNVFIGTGAWFFLAVNLIKVPLYVNLDLITGETFLFYLWFIPIILLGALIGIKVLPYIPQKNFNLIIMVLAGIGGIRLLLPW</sequence>
<gene>
    <name evidence="9" type="ORF">M3202_06670</name>
</gene>
<dbReference type="InterPro" id="IPR002781">
    <property type="entry name" value="TM_pro_TauE-like"/>
</dbReference>
<feature type="transmembrane region" description="Helical" evidence="8">
    <location>
        <begin position="171"/>
        <end position="192"/>
    </location>
</feature>
<dbReference type="PANTHER" id="PTHR30269">
    <property type="entry name" value="TRANSMEMBRANE PROTEIN YFCA"/>
    <property type="match status" value="1"/>
</dbReference>
<keyword evidence="7 8" id="KW-0472">Membrane</keyword>
<keyword evidence="4 8" id="KW-1003">Cell membrane</keyword>
<keyword evidence="10" id="KW-1185">Reference proteome</keyword>
<feature type="transmembrane region" description="Helical" evidence="8">
    <location>
        <begin position="47"/>
        <end position="65"/>
    </location>
</feature>
<dbReference type="GO" id="GO:0005886">
    <property type="term" value="C:plasma membrane"/>
    <property type="evidence" value="ECO:0007669"/>
    <property type="project" value="UniProtKB-SubCell"/>
</dbReference>
<evidence type="ECO:0000256" key="6">
    <source>
        <dbReference type="ARBA" id="ARBA00022989"/>
    </source>
</evidence>